<feature type="transmembrane region" description="Helical" evidence="7">
    <location>
        <begin position="356"/>
        <end position="379"/>
    </location>
</feature>
<dbReference type="InterPro" id="IPR007603">
    <property type="entry name" value="Choline_transptr-like"/>
</dbReference>
<dbReference type="PANTHER" id="PTHR12385:SF14">
    <property type="entry name" value="CHOLINE TRANSPORTER-LIKE 2"/>
    <property type="match status" value="1"/>
</dbReference>
<evidence type="ECO:0000256" key="1">
    <source>
        <dbReference type="ARBA" id="ARBA00004141"/>
    </source>
</evidence>
<evidence type="ECO:0000313" key="10">
    <source>
        <dbReference type="Proteomes" id="UP000479190"/>
    </source>
</evidence>
<feature type="chain" id="PRO_5026333350" description="Choline transporter-like protein" evidence="8">
    <location>
        <begin position="22"/>
        <end position="418"/>
    </location>
</feature>
<accession>A0A6H5I243</accession>
<keyword evidence="10" id="KW-1185">Reference proteome</keyword>
<name>A0A6H5I243_9HYME</name>
<dbReference type="PANTHER" id="PTHR12385">
    <property type="entry name" value="CHOLINE TRANSPORTER-LIKE (SLC FAMILY 44)"/>
    <property type="match status" value="1"/>
</dbReference>
<evidence type="ECO:0000256" key="5">
    <source>
        <dbReference type="ARBA" id="ARBA00023136"/>
    </source>
</evidence>
<keyword evidence="8" id="KW-0732">Signal</keyword>
<proteinExistence type="inferred from homology"/>
<sequence length="418" mass="46880">MVCTIVHVLIAFVSSWTGLDATPGADLYSCGLACCDTVMYILQTVIETVSGMAYVHIGNHGTGFIDAARVSFTLFKRNYAKIAVIQQSYAGLSVDVFLRDSLRRRTRGLYHLYLLLVHLDRIDRQRRLLSSSLGPLSPRQCHSSRLDPLPHVRIFQGQRVRCLQHLVLGHEQKGRAEIHHIALHLHRLQVHHNYHHIVTTTLARKKWHSKSGNVFICRYHIGPTAFGSLIIMVCTIPHILIAFVSSLFGFDGTPGTELYNCGLDCCDIAMYMAVLKAVVEAVSGMAYVHIGNHGTGFIDAARVSFTLFRRHYAKITVLTQIEGIVCFFIEVTITALSVLLFWGLLHTQSVKLEERLGLLACFVVCIFSLVDSIVLLLVIATDTIFMCVLEDYEMNGGSSRPYHMSNKLKELVLENRLE</sequence>
<evidence type="ECO:0000256" key="7">
    <source>
        <dbReference type="RuleBase" id="RU368066"/>
    </source>
</evidence>
<dbReference type="Proteomes" id="UP000479190">
    <property type="component" value="Unassembled WGS sequence"/>
</dbReference>
<dbReference type="OrthoDB" id="420519at2759"/>
<evidence type="ECO:0000256" key="4">
    <source>
        <dbReference type="ARBA" id="ARBA00022989"/>
    </source>
</evidence>
<organism evidence="9 10">
    <name type="scientific">Trichogramma brassicae</name>
    <dbReference type="NCBI Taxonomy" id="86971"/>
    <lineage>
        <taxon>Eukaryota</taxon>
        <taxon>Metazoa</taxon>
        <taxon>Ecdysozoa</taxon>
        <taxon>Arthropoda</taxon>
        <taxon>Hexapoda</taxon>
        <taxon>Insecta</taxon>
        <taxon>Pterygota</taxon>
        <taxon>Neoptera</taxon>
        <taxon>Endopterygota</taxon>
        <taxon>Hymenoptera</taxon>
        <taxon>Apocrita</taxon>
        <taxon>Proctotrupomorpha</taxon>
        <taxon>Chalcidoidea</taxon>
        <taxon>Trichogrammatidae</taxon>
        <taxon>Trichogramma</taxon>
    </lineage>
</organism>
<keyword evidence="5 7" id="KW-0472">Membrane</keyword>
<comment type="subcellular location">
    <subcellularLocation>
        <location evidence="7">Cell membrane</location>
        <topology evidence="7">Multi-pass membrane protein</topology>
    </subcellularLocation>
    <subcellularLocation>
        <location evidence="1">Membrane</location>
        <topology evidence="1">Multi-pass membrane protein</topology>
    </subcellularLocation>
</comment>
<feature type="signal peptide" evidence="8">
    <location>
        <begin position="1"/>
        <end position="21"/>
    </location>
</feature>
<comment type="function">
    <text evidence="7">Choline transporter.</text>
</comment>
<gene>
    <name evidence="9" type="ORF">TBRA_LOCUS3266</name>
</gene>
<evidence type="ECO:0000256" key="2">
    <source>
        <dbReference type="ARBA" id="ARBA00007168"/>
    </source>
</evidence>
<evidence type="ECO:0000256" key="3">
    <source>
        <dbReference type="ARBA" id="ARBA00022692"/>
    </source>
</evidence>
<keyword evidence="4 7" id="KW-1133">Transmembrane helix</keyword>
<dbReference type="GO" id="GO:0005886">
    <property type="term" value="C:plasma membrane"/>
    <property type="evidence" value="ECO:0007669"/>
    <property type="project" value="UniProtKB-SubCell"/>
</dbReference>
<keyword evidence="6" id="KW-0325">Glycoprotein</keyword>
<dbReference type="EMBL" id="CADCXV010000638">
    <property type="protein sequence ID" value="CAB0031288.1"/>
    <property type="molecule type" value="Genomic_DNA"/>
</dbReference>
<comment type="similarity">
    <text evidence="2 7">Belongs to the CTL (choline transporter-like) family.</text>
</comment>
<evidence type="ECO:0000256" key="8">
    <source>
        <dbReference type="SAM" id="SignalP"/>
    </source>
</evidence>
<feature type="transmembrane region" description="Helical" evidence="7">
    <location>
        <begin position="225"/>
        <end position="250"/>
    </location>
</feature>
<keyword evidence="3 7" id="KW-0812">Transmembrane</keyword>
<comment type="caution">
    <text evidence="7">Lacks conserved residue(s) required for the propagation of feature annotation.</text>
</comment>
<dbReference type="AlphaFoldDB" id="A0A6H5I243"/>
<evidence type="ECO:0000256" key="6">
    <source>
        <dbReference type="ARBA" id="ARBA00023180"/>
    </source>
</evidence>
<dbReference type="GO" id="GO:0022857">
    <property type="term" value="F:transmembrane transporter activity"/>
    <property type="evidence" value="ECO:0007669"/>
    <property type="project" value="UniProtKB-UniRule"/>
</dbReference>
<dbReference type="Pfam" id="PF04515">
    <property type="entry name" value="Choline_transpo"/>
    <property type="match status" value="2"/>
</dbReference>
<protein>
    <recommendedName>
        <fullName evidence="7">Choline transporter-like protein</fullName>
    </recommendedName>
</protein>
<evidence type="ECO:0000313" key="9">
    <source>
        <dbReference type="EMBL" id="CAB0031288.1"/>
    </source>
</evidence>
<feature type="transmembrane region" description="Helical" evidence="7">
    <location>
        <begin position="324"/>
        <end position="344"/>
    </location>
</feature>
<reference evidence="9 10" key="1">
    <citation type="submission" date="2020-02" db="EMBL/GenBank/DDBJ databases">
        <authorList>
            <person name="Ferguson B K."/>
        </authorList>
    </citation>
    <scope>NUCLEOTIDE SEQUENCE [LARGE SCALE GENOMIC DNA]</scope>
</reference>